<comment type="caution">
    <text evidence="1">The sequence shown here is derived from an EMBL/GenBank/DDBJ whole genome shotgun (WGS) entry which is preliminary data.</text>
</comment>
<sequence length="45" mass="4999">MEATSTVLIQIHHDFSQWALHVVFGSDPLCVSFADDSLFLMQSSS</sequence>
<gene>
    <name evidence="1" type="ORF">KP509_11G008700</name>
</gene>
<evidence type="ECO:0000313" key="1">
    <source>
        <dbReference type="EMBL" id="KAH7424436.1"/>
    </source>
</evidence>
<dbReference type="AlphaFoldDB" id="A0A8T2TRQ9"/>
<reference evidence="1" key="1">
    <citation type="submission" date="2021-08" db="EMBL/GenBank/DDBJ databases">
        <title>WGS assembly of Ceratopteris richardii.</title>
        <authorList>
            <person name="Marchant D.B."/>
            <person name="Chen G."/>
            <person name="Jenkins J."/>
            <person name="Shu S."/>
            <person name="Leebens-Mack J."/>
            <person name="Grimwood J."/>
            <person name="Schmutz J."/>
            <person name="Soltis P."/>
            <person name="Soltis D."/>
            <person name="Chen Z.-H."/>
        </authorList>
    </citation>
    <scope>NUCLEOTIDE SEQUENCE</scope>
    <source>
        <strain evidence="1">Whitten #5841</strain>
        <tissue evidence="1">Leaf</tissue>
    </source>
</reference>
<name>A0A8T2TRQ9_CERRI</name>
<dbReference type="Proteomes" id="UP000825935">
    <property type="component" value="Chromosome 11"/>
</dbReference>
<accession>A0A8T2TRQ9</accession>
<evidence type="ECO:0000313" key="2">
    <source>
        <dbReference type="Proteomes" id="UP000825935"/>
    </source>
</evidence>
<organism evidence="1 2">
    <name type="scientific">Ceratopteris richardii</name>
    <name type="common">Triangle waterfern</name>
    <dbReference type="NCBI Taxonomy" id="49495"/>
    <lineage>
        <taxon>Eukaryota</taxon>
        <taxon>Viridiplantae</taxon>
        <taxon>Streptophyta</taxon>
        <taxon>Embryophyta</taxon>
        <taxon>Tracheophyta</taxon>
        <taxon>Polypodiopsida</taxon>
        <taxon>Polypodiidae</taxon>
        <taxon>Polypodiales</taxon>
        <taxon>Pteridineae</taxon>
        <taxon>Pteridaceae</taxon>
        <taxon>Parkerioideae</taxon>
        <taxon>Ceratopteris</taxon>
    </lineage>
</organism>
<protein>
    <submittedName>
        <fullName evidence="1">Uncharacterized protein</fullName>
    </submittedName>
</protein>
<proteinExistence type="predicted"/>
<dbReference type="EMBL" id="CM035416">
    <property type="protein sequence ID" value="KAH7424436.1"/>
    <property type="molecule type" value="Genomic_DNA"/>
</dbReference>
<keyword evidence="2" id="KW-1185">Reference proteome</keyword>